<evidence type="ECO:0000313" key="1">
    <source>
        <dbReference type="EMBL" id="GMH00949.1"/>
    </source>
</evidence>
<accession>A0AAD3RY17</accession>
<organism evidence="1 2">
    <name type="scientific">Nepenthes gracilis</name>
    <name type="common">Slender pitcher plant</name>
    <dbReference type="NCBI Taxonomy" id="150966"/>
    <lineage>
        <taxon>Eukaryota</taxon>
        <taxon>Viridiplantae</taxon>
        <taxon>Streptophyta</taxon>
        <taxon>Embryophyta</taxon>
        <taxon>Tracheophyta</taxon>
        <taxon>Spermatophyta</taxon>
        <taxon>Magnoliopsida</taxon>
        <taxon>eudicotyledons</taxon>
        <taxon>Gunneridae</taxon>
        <taxon>Pentapetalae</taxon>
        <taxon>Caryophyllales</taxon>
        <taxon>Nepenthaceae</taxon>
        <taxon>Nepenthes</taxon>
    </lineage>
</organism>
<gene>
    <name evidence="1" type="ORF">Nepgr_002788</name>
</gene>
<protein>
    <submittedName>
        <fullName evidence="1">Uncharacterized protein</fullName>
    </submittedName>
</protein>
<dbReference type="EMBL" id="BSYO01000002">
    <property type="protein sequence ID" value="GMH00949.1"/>
    <property type="molecule type" value="Genomic_DNA"/>
</dbReference>
<keyword evidence="2" id="KW-1185">Reference proteome</keyword>
<reference evidence="1" key="1">
    <citation type="submission" date="2023-05" db="EMBL/GenBank/DDBJ databases">
        <title>Nepenthes gracilis genome sequencing.</title>
        <authorList>
            <person name="Fukushima K."/>
        </authorList>
    </citation>
    <scope>NUCLEOTIDE SEQUENCE</scope>
    <source>
        <strain evidence="1">SING2019-196</strain>
    </source>
</reference>
<dbReference type="AlphaFoldDB" id="A0AAD3RY17"/>
<comment type="caution">
    <text evidence="1">The sequence shown here is derived from an EMBL/GenBank/DDBJ whole genome shotgun (WGS) entry which is preliminary data.</text>
</comment>
<sequence length="161" mass="18252">MQNQPLCDHLCLASSPPILSTQSEEVVAVEDVRHEPIFHTLQLLMEAEESRIYFASFSLEERHMVLFLTRSCWLLTLEPGSKPSPEGGENLLPRTLRAAEIICLSEGCRRYVLEPANLGSFGLKGFWLVGQLDVWIHIYRSTCEPANMSVLWYVNVATRFG</sequence>
<name>A0AAD3RY17_NEPGR</name>
<proteinExistence type="predicted"/>
<evidence type="ECO:0000313" key="2">
    <source>
        <dbReference type="Proteomes" id="UP001279734"/>
    </source>
</evidence>
<dbReference type="Proteomes" id="UP001279734">
    <property type="component" value="Unassembled WGS sequence"/>
</dbReference>